<dbReference type="KEGG" id="xyk:GT347_13450"/>
<name>A0A857J4L4_9BURK</name>
<protein>
    <submittedName>
        <fullName evidence="1">Uncharacterized protein</fullName>
    </submittedName>
</protein>
<evidence type="ECO:0000313" key="1">
    <source>
        <dbReference type="EMBL" id="QHI98904.1"/>
    </source>
</evidence>
<proteinExistence type="predicted"/>
<organism evidence="1 2">
    <name type="scientific">Xylophilus rhododendri</name>
    <dbReference type="NCBI Taxonomy" id="2697032"/>
    <lineage>
        <taxon>Bacteria</taxon>
        <taxon>Pseudomonadati</taxon>
        <taxon>Pseudomonadota</taxon>
        <taxon>Betaproteobacteria</taxon>
        <taxon>Burkholderiales</taxon>
        <taxon>Xylophilus</taxon>
    </lineage>
</organism>
<dbReference type="Proteomes" id="UP000464787">
    <property type="component" value="Chromosome"/>
</dbReference>
<dbReference type="EMBL" id="CP047650">
    <property type="protein sequence ID" value="QHI98904.1"/>
    <property type="molecule type" value="Genomic_DNA"/>
</dbReference>
<accession>A0A857J4L4</accession>
<gene>
    <name evidence="1" type="ORF">GT347_13450</name>
</gene>
<dbReference type="AlphaFoldDB" id="A0A857J4L4"/>
<reference evidence="1 2" key="1">
    <citation type="submission" date="2020-01" db="EMBL/GenBank/DDBJ databases">
        <title>Genome sequencing of strain KACC 21265.</title>
        <authorList>
            <person name="Heo J."/>
            <person name="Kim S.-J."/>
            <person name="Kim J.-S."/>
            <person name="Hong S.-B."/>
            <person name="Kwon S.-W."/>
        </authorList>
    </citation>
    <scope>NUCLEOTIDE SEQUENCE [LARGE SCALE GENOMIC DNA]</scope>
    <source>
        <strain evidence="1 2">KACC 21265</strain>
    </source>
</reference>
<sequence>MPGLSRGMDQDIGPFGIAMRLMEALQRASGGQDAVAAATTPARVLPTNPPGVSQGGAIGGPMDMVLKKELAELLGLGRMLQGRNRSTQVFSRPGTTTAAPRTTTTTMPAELRRAEAPLDARFREARRWLSLPQTSVLMLERGIQPEAVWTHLRRQVAAARVLLRSRIGGGEALLPLVPSAHTLFSEAFRGAESAGPA</sequence>
<keyword evidence="2" id="KW-1185">Reference proteome</keyword>
<evidence type="ECO:0000313" key="2">
    <source>
        <dbReference type="Proteomes" id="UP000464787"/>
    </source>
</evidence>